<evidence type="ECO:0000256" key="1">
    <source>
        <dbReference type="ARBA" id="ARBA00023125"/>
    </source>
</evidence>
<dbReference type="InterPro" id="IPR023772">
    <property type="entry name" value="DNA-bd_HTH_TetR-type_CS"/>
</dbReference>
<dbReference type="PANTHER" id="PTHR30055:SF207">
    <property type="entry name" value="HTH-TYPE TRANSCRIPTIONAL REPRESSOR FATR"/>
    <property type="match status" value="1"/>
</dbReference>
<gene>
    <name evidence="4" type="ORF">DKT75_11180</name>
</gene>
<dbReference type="GO" id="GO:0000976">
    <property type="term" value="F:transcription cis-regulatory region binding"/>
    <property type="evidence" value="ECO:0007669"/>
    <property type="project" value="TreeGrafter"/>
</dbReference>
<reference evidence="4 5" key="1">
    <citation type="submission" date="2018-05" db="EMBL/GenBank/DDBJ databases">
        <title>Leucothrix arctica sp. nov., isolated from Arctic seawater.</title>
        <authorList>
            <person name="Choi A."/>
            <person name="Baek K."/>
        </authorList>
    </citation>
    <scope>NUCLEOTIDE SEQUENCE [LARGE SCALE GENOMIC DNA]</scope>
    <source>
        <strain evidence="4 5">IMCC9719</strain>
    </source>
</reference>
<dbReference type="AlphaFoldDB" id="A0A317CBL2"/>
<keyword evidence="1 2" id="KW-0238">DNA-binding</keyword>
<evidence type="ECO:0000256" key="2">
    <source>
        <dbReference type="PROSITE-ProRule" id="PRU00335"/>
    </source>
</evidence>
<dbReference type="RefSeq" id="WP_109823515.1">
    <property type="nucleotide sequence ID" value="NZ_QGKL01000031.1"/>
</dbReference>
<name>A0A317CBL2_9GAMM</name>
<dbReference type="InterPro" id="IPR050109">
    <property type="entry name" value="HTH-type_TetR-like_transc_reg"/>
</dbReference>
<dbReference type="InterPro" id="IPR001647">
    <property type="entry name" value="HTH_TetR"/>
</dbReference>
<feature type="domain" description="HTH tetR-type" evidence="3">
    <location>
        <begin position="12"/>
        <end position="72"/>
    </location>
</feature>
<dbReference type="PROSITE" id="PS01081">
    <property type="entry name" value="HTH_TETR_1"/>
    <property type="match status" value="1"/>
</dbReference>
<dbReference type="GO" id="GO:0003700">
    <property type="term" value="F:DNA-binding transcription factor activity"/>
    <property type="evidence" value="ECO:0007669"/>
    <property type="project" value="TreeGrafter"/>
</dbReference>
<evidence type="ECO:0000313" key="5">
    <source>
        <dbReference type="Proteomes" id="UP000245506"/>
    </source>
</evidence>
<dbReference type="Pfam" id="PF00440">
    <property type="entry name" value="TetR_N"/>
    <property type="match status" value="1"/>
</dbReference>
<protein>
    <submittedName>
        <fullName evidence="4">TetR family transcriptional regulator</fullName>
    </submittedName>
</protein>
<comment type="caution">
    <text evidence="4">The sequence shown here is derived from an EMBL/GenBank/DDBJ whole genome shotgun (WGS) entry which is preliminary data.</text>
</comment>
<dbReference type="PROSITE" id="PS50977">
    <property type="entry name" value="HTH_TETR_2"/>
    <property type="match status" value="1"/>
</dbReference>
<keyword evidence="5" id="KW-1185">Reference proteome</keyword>
<evidence type="ECO:0000313" key="4">
    <source>
        <dbReference type="EMBL" id="PWQ95936.1"/>
    </source>
</evidence>
<dbReference type="PRINTS" id="PR00455">
    <property type="entry name" value="HTHTETR"/>
</dbReference>
<dbReference type="Gene3D" id="1.10.357.10">
    <property type="entry name" value="Tetracycline Repressor, domain 2"/>
    <property type="match status" value="1"/>
</dbReference>
<dbReference type="Proteomes" id="UP000245506">
    <property type="component" value="Unassembled WGS sequence"/>
</dbReference>
<dbReference type="PANTHER" id="PTHR30055">
    <property type="entry name" value="HTH-TYPE TRANSCRIPTIONAL REGULATOR RUTR"/>
    <property type="match status" value="1"/>
</dbReference>
<dbReference type="OrthoDB" id="5816932at2"/>
<dbReference type="EMBL" id="QGKL01000031">
    <property type="protein sequence ID" value="PWQ95936.1"/>
    <property type="molecule type" value="Genomic_DNA"/>
</dbReference>
<accession>A0A317CBL2</accession>
<proteinExistence type="predicted"/>
<evidence type="ECO:0000259" key="3">
    <source>
        <dbReference type="PROSITE" id="PS50977"/>
    </source>
</evidence>
<feature type="DNA-binding region" description="H-T-H motif" evidence="2">
    <location>
        <begin position="35"/>
        <end position="54"/>
    </location>
</feature>
<organism evidence="4 5">
    <name type="scientific">Leucothrix arctica</name>
    <dbReference type="NCBI Taxonomy" id="1481894"/>
    <lineage>
        <taxon>Bacteria</taxon>
        <taxon>Pseudomonadati</taxon>
        <taxon>Pseudomonadota</taxon>
        <taxon>Gammaproteobacteria</taxon>
        <taxon>Thiotrichales</taxon>
        <taxon>Thiotrichaceae</taxon>
        <taxon>Leucothrix</taxon>
    </lineage>
</organism>
<dbReference type="InterPro" id="IPR009057">
    <property type="entry name" value="Homeodomain-like_sf"/>
</dbReference>
<dbReference type="SUPFAM" id="SSF46689">
    <property type="entry name" value="Homeodomain-like"/>
    <property type="match status" value="1"/>
</dbReference>
<sequence>MPYLKKPNPTPEPIDCRILTAALELFAKNGFHTVSIHQIQVQASVSIGSIYNHFGGKEGIAKALFDHVAIEFDEVVQDGMAMSEKPVAQCAEIIRLLFTYTDSHPYIISYILNMRHADLLANQPSIYDTSGFIKISEIIKEGQARGEFLPLNDSVAFSSIFGSALRMIQMRLDGLIEQPLVETLDDILMSTFDGACTEKGLFMSHALNSERVA</sequence>